<reference evidence="2" key="1">
    <citation type="journal article" date="2020" name="Mol. Plant Microbe Interact.">
        <title>Genome Sequence of the Biocontrol Agent Coniothyrium minitans strain Conio (IMI 134523).</title>
        <authorList>
            <person name="Patel D."/>
            <person name="Shittu T.A."/>
            <person name="Baroncelli R."/>
            <person name="Muthumeenakshi S."/>
            <person name="Osborne T.H."/>
            <person name="Janganan T.K."/>
            <person name="Sreenivasaprasad S."/>
        </authorList>
    </citation>
    <scope>NUCLEOTIDE SEQUENCE</scope>
    <source>
        <strain evidence="2">Conio</strain>
    </source>
</reference>
<dbReference type="EMBL" id="WJXW01000006">
    <property type="protein sequence ID" value="KAF9735532.1"/>
    <property type="molecule type" value="Genomic_DNA"/>
</dbReference>
<evidence type="ECO:0000313" key="2">
    <source>
        <dbReference type="EMBL" id="KAF9735532.1"/>
    </source>
</evidence>
<accession>A0A9P6KQV1</accession>
<dbReference type="OrthoDB" id="3797055at2759"/>
<evidence type="ECO:0000313" key="3">
    <source>
        <dbReference type="Proteomes" id="UP000756921"/>
    </source>
</evidence>
<name>A0A9P6KQV1_9PLEO</name>
<gene>
    <name evidence="2" type="ORF">PMIN01_06937</name>
</gene>
<dbReference type="AlphaFoldDB" id="A0A9P6KQV1"/>
<protein>
    <submittedName>
        <fullName evidence="2">Uncharacterized protein</fullName>
    </submittedName>
</protein>
<dbReference type="Proteomes" id="UP000756921">
    <property type="component" value="Unassembled WGS sequence"/>
</dbReference>
<feature type="region of interest" description="Disordered" evidence="1">
    <location>
        <begin position="1"/>
        <end position="26"/>
    </location>
</feature>
<organism evidence="2 3">
    <name type="scientific">Paraphaeosphaeria minitans</name>
    <dbReference type="NCBI Taxonomy" id="565426"/>
    <lineage>
        <taxon>Eukaryota</taxon>
        <taxon>Fungi</taxon>
        <taxon>Dikarya</taxon>
        <taxon>Ascomycota</taxon>
        <taxon>Pezizomycotina</taxon>
        <taxon>Dothideomycetes</taxon>
        <taxon>Pleosporomycetidae</taxon>
        <taxon>Pleosporales</taxon>
        <taxon>Massarineae</taxon>
        <taxon>Didymosphaeriaceae</taxon>
        <taxon>Paraphaeosphaeria</taxon>
    </lineage>
</organism>
<keyword evidence="3" id="KW-1185">Reference proteome</keyword>
<comment type="caution">
    <text evidence="2">The sequence shown here is derived from an EMBL/GenBank/DDBJ whole genome shotgun (WGS) entry which is preliminary data.</text>
</comment>
<sequence length="323" mass="37380">MPSDPNPSSSSNEPGELSSLNEPTTSTLDTPKYLTAWDCGHTLHPSMKKSCGLCPQCRTEQGLSRLSNMSNLLKSKGILDPYAEPYLSDGNRGYALRAYHAERLVFQHHIERLEILANRERSWEVEHPDALKRLGYTDARTALVIAWTGMPLVDWRESDVGMSMRMRAPIERAKRARFADDVVEQPVRHNEFFARSHSRYTAGRWSAPDGEQWLDTSFWRESTRYGTPESDCSLDMWKLTEDLDEDEVLLLDIKEHGRLMFAWLENHDRGEEYVGQKRPKIPCQSLKKLHPYLKLRTYHETRQTLPTQLRSFSKERMGLQSQL</sequence>
<evidence type="ECO:0000256" key="1">
    <source>
        <dbReference type="SAM" id="MobiDB-lite"/>
    </source>
</evidence>
<feature type="compositionally biased region" description="Low complexity" evidence="1">
    <location>
        <begin position="1"/>
        <end position="22"/>
    </location>
</feature>
<proteinExistence type="predicted"/>